<gene>
    <name evidence="2" type="ORF">GCM10011378_05400</name>
</gene>
<dbReference type="Proteomes" id="UP000601361">
    <property type="component" value="Unassembled WGS sequence"/>
</dbReference>
<dbReference type="EMBL" id="BMGS01000001">
    <property type="protein sequence ID" value="GGG31779.1"/>
    <property type="molecule type" value="Genomic_DNA"/>
</dbReference>
<evidence type="ECO:0000259" key="1">
    <source>
        <dbReference type="Pfam" id="PF18962"/>
    </source>
</evidence>
<dbReference type="Gene3D" id="2.60.40.10">
    <property type="entry name" value="Immunoglobulins"/>
    <property type="match status" value="1"/>
</dbReference>
<sequence length="159" mass="17146">MLLNWATSLEKNNAYFEVQRSQDSKTFTTIGRVAGNGTTATGATYKFTDLAPLSTQAYYRLRQVDVEGTDSYSSVATVGGLELAENVASLYPNPSLGTITLPEATSLVKYRVYSAAGKTVATGEAQGGTSINIQQVPAGLYFLETTIGTKRNVQRFVRK</sequence>
<name>A0ABQ1WJW2_9BACT</name>
<reference evidence="3" key="1">
    <citation type="journal article" date="2019" name="Int. J. Syst. Evol. Microbiol.">
        <title>The Global Catalogue of Microorganisms (GCM) 10K type strain sequencing project: providing services to taxonomists for standard genome sequencing and annotation.</title>
        <authorList>
            <consortium name="The Broad Institute Genomics Platform"/>
            <consortium name="The Broad Institute Genome Sequencing Center for Infectious Disease"/>
            <person name="Wu L."/>
            <person name="Ma J."/>
        </authorList>
    </citation>
    <scope>NUCLEOTIDE SEQUENCE [LARGE SCALE GENOMIC DNA]</scope>
    <source>
        <strain evidence="3">CGMCC 1.12990</strain>
    </source>
</reference>
<comment type="caution">
    <text evidence="2">The sequence shown here is derived from an EMBL/GenBank/DDBJ whole genome shotgun (WGS) entry which is preliminary data.</text>
</comment>
<dbReference type="NCBIfam" id="TIGR04183">
    <property type="entry name" value="Por_Secre_tail"/>
    <property type="match status" value="1"/>
</dbReference>
<dbReference type="Pfam" id="PF18962">
    <property type="entry name" value="Por_Secre_tail"/>
    <property type="match status" value="1"/>
</dbReference>
<dbReference type="InterPro" id="IPR013783">
    <property type="entry name" value="Ig-like_fold"/>
</dbReference>
<accession>A0ABQ1WJW2</accession>
<evidence type="ECO:0000313" key="2">
    <source>
        <dbReference type="EMBL" id="GGG31779.1"/>
    </source>
</evidence>
<keyword evidence="3" id="KW-1185">Reference proteome</keyword>
<evidence type="ECO:0000313" key="3">
    <source>
        <dbReference type="Proteomes" id="UP000601361"/>
    </source>
</evidence>
<protein>
    <recommendedName>
        <fullName evidence="1">Secretion system C-terminal sorting domain-containing protein</fullName>
    </recommendedName>
</protein>
<dbReference type="InterPro" id="IPR026444">
    <property type="entry name" value="Secre_tail"/>
</dbReference>
<organism evidence="2 3">
    <name type="scientific">Hymenobacter glacieicola</name>
    <dbReference type="NCBI Taxonomy" id="1562124"/>
    <lineage>
        <taxon>Bacteria</taxon>
        <taxon>Pseudomonadati</taxon>
        <taxon>Bacteroidota</taxon>
        <taxon>Cytophagia</taxon>
        <taxon>Cytophagales</taxon>
        <taxon>Hymenobacteraceae</taxon>
        <taxon>Hymenobacter</taxon>
    </lineage>
</organism>
<proteinExistence type="predicted"/>
<feature type="domain" description="Secretion system C-terminal sorting" evidence="1">
    <location>
        <begin position="90"/>
        <end position="157"/>
    </location>
</feature>
<dbReference type="RefSeq" id="WP_188556261.1">
    <property type="nucleotide sequence ID" value="NZ_BMGS01000001.1"/>
</dbReference>